<dbReference type="OrthoDB" id="9775804at2"/>
<accession>A0A5C0UFV6</accession>
<name>A0A5C0UFV6_9PROT</name>
<gene>
    <name evidence="1" type="ORF">FZC34_01390</name>
</gene>
<sequence>MHCNNKILPFMVICILKVNSAVSAEDLEKIQICTNLIENSTPCLQGWVGLDSHKLINLNGVVFDGLSSHLQKQKGIVAYRLRCIRNEKDIDRVFSYNYSKGVIHEFDIDPIRHLNTIQDGENHHVLNINVSNQQLIEKPIHGDLNNDEFTYLQDVVKFFQIIKSLAMQYKVLDDSGLKNAFSTEDRRKDIMDFICHEAKIDESINNSMSSILNHYNQEENKREILEGVTNVNQQNEAIKLSIKELSDKIGEISVDKMGEIFGDLAEILTKIQNNKSLNDEILSALEKCCGEIKGFFTDGIEGQNMLKNMLEILEGNDNDKIMQDHIKAALVAFFIPNGGDTIDFQAILNQILREVSNINDPKLLKGLVSETLKRVNELHNKADATQTKVNTISIKVDDTNTVAKVVNGKIAQTNTKLDTVSGKTDKINEKVTFISQAVRAGGPFDIAIKDISSKVNNIDTQMNPDPYSSQNQIKTFREILEYVQDQLNKEKDDTLANQVDCIKKILEIDGDIGSKMSLILQALQPNGDINANINQIKMDLQSDGALMGVANSINYKAGKILKEAEEIDRHVDSAFNKNKSGSIANEVRWIKGEMSRPTGALKLRELIVDIRDRMIYGNDALSAYAIGESKKNNINFTFTAYTVEHLKKLGTNYIEPEYAMKIIKHIIMLSNCKIDKINNDALDAIMHINSYVSNANHQKLAYDYFSYIREIYGSQPIYSDQLFRIIAPVIISSDLINNVNNGFIYIENIWDNYSESILEAFNTQNNQISIKNLTTHHKTQLVCELINRALKLHDQENNPPISQKAFITELAIQLVVGLEMYENIESNQNQYLRALITRNIDIDTNIIARYVNLPENKPNIAGYTTIKDYNLLKNICITLYYNNSINDIREVVEIYVNKFNSLVNANNSQDLNKQVVDLFIKYGAVSYDDSLKKYLAVSTFDLNEISSSVTDLNSLSMKLGWLDYMLIDETKSEMLNNIVSFLFTQYISSIQNENPSQQISSSQLDQQINLLQFIVRFSRSVMKKYDQYDPLTQNAFLKYAMNGNDLLNNNENFLFALINSIDALERSFRNNTSISEDKKIGHIDYIMNAYFEYFELFLCNTKKQIDQMNRVNISDEMFNAYKQKLALILMNYFSIYIFTTLSDGEGLGLNITDNFKIHMISKLLHNSNKIVSTLSEFVQYIQNPALLNAAFQFINEKRSFGEGGYGPETSNGTDILLNQHGTLEYFAQLLNHIYDEKVVDPGLWTV</sequence>
<reference evidence="1 2" key="1">
    <citation type="submission" date="2019-08" db="EMBL/GenBank/DDBJ databases">
        <title>Highly reduced genomes of protist endosymbionts show evolutionary convergence.</title>
        <authorList>
            <person name="George E."/>
            <person name="Husnik F."/>
            <person name="Tashyreva D."/>
            <person name="Prokopchuk G."/>
            <person name="Horak A."/>
            <person name="Kwong W.K."/>
            <person name="Lukes J."/>
            <person name="Keeling P.J."/>
        </authorList>
    </citation>
    <scope>NUCLEOTIDE SEQUENCE [LARGE SCALE GENOMIC DNA]</scope>
    <source>
        <strain evidence="1">1604LC</strain>
    </source>
</reference>
<organism evidence="1 2">
    <name type="scientific">Candidatus Cytomitobacter primus</name>
    <dbReference type="NCBI Taxonomy" id="2066024"/>
    <lineage>
        <taxon>Bacteria</taxon>
        <taxon>Pseudomonadati</taxon>
        <taxon>Pseudomonadota</taxon>
        <taxon>Alphaproteobacteria</taxon>
        <taxon>Holosporales</taxon>
        <taxon>Holosporaceae</taxon>
        <taxon>Candidatus Cytomitobacter</taxon>
    </lineage>
</organism>
<evidence type="ECO:0000313" key="1">
    <source>
        <dbReference type="EMBL" id="QEK38561.1"/>
    </source>
</evidence>
<dbReference type="KEGG" id="cpri:FZC34_01390"/>
<evidence type="ECO:0000313" key="2">
    <source>
        <dbReference type="Proteomes" id="UP000325004"/>
    </source>
</evidence>
<dbReference type="Proteomes" id="UP000325004">
    <property type="component" value="Chromosome"/>
</dbReference>
<proteinExistence type="predicted"/>
<protein>
    <submittedName>
        <fullName evidence="1">Uncharacterized protein</fullName>
    </submittedName>
</protein>
<dbReference type="RefSeq" id="WP_148971681.1">
    <property type="nucleotide sequence ID" value="NZ_CP043316.1"/>
</dbReference>
<dbReference type="AlphaFoldDB" id="A0A5C0UFV6"/>
<dbReference type="EMBL" id="CP043316">
    <property type="protein sequence ID" value="QEK38561.1"/>
    <property type="molecule type" value="Genomic_DNA"/>
</dbReference>
<keyword evidence="2" id="KW-1185">Reference proteome</keyword>